<name>A0ABS2TUG5_9ACTN</name>
<protein>
    <submittedName>
        <fullName evidence="2">Uncharacterized protein</fullName>
    </submittedName>
</protein>
<comment type="caution">
    <text evidence="2">The sequence shown here is derived from an EMBL/GenBank/DDBJ whole genome shotgun (WGS) entry which is preliminary data.</text>
</comment>
<evidence type="ECO:0000313" key="2">
    <source>
        <dbReference type="EMBL" id="MBM9506156.1"/>
    </source>
</evidence>
<dbReference type="EMBL" id="JADKYB010000008">
    <property type="protein sequence ID" value="MBM9506156.1"/>
    <property type="molecule type" value="Genomic_DNA"/>
</dbReference>
<sequence length="139" mass="15355">MESDRIDRMVSALRGRGVMAHRADEGLYEFGIRVIIPDGSEALWTVGGAAGLDAEVLRDNTLIGYVPHVPGSESLTDEQTVDVIAATRYSEEGMYPASRTVAPSHPADPGPATHARPRPPSPVRHRDPWHPHRLRWPHR</sequence>
<keyword evidence="3" id="KW-1185">Reference proteome</keyword>
<accession>A0ABS2TUG5</accession>
<feature type="region of interest" description="Disordered" evidence="1">
    <location>
        <begin position="94"/>
        <end position="139"/>
    </location>
</feature>
<reference evidence="2 3" key="1">
    <citation type="submission" date="2021-01" db="EMBL/GenBank/DDBJ databases">
        <title>Streptomyces acididurans sp. nov., isolated from a peat swamp forest soil.</title>
        <authorList>
            <person name="Chantavorakit T."/>
            <person name="Duangmal K."/>
        </authorList>
    </citation>
    <scope>NUCLEOTIDE SEQUENCE [LARGE SCALE GENOMIC DNA]</scope>
    <source>
        <strain evidence="2 3">KK5PA1</strain>
    </source>
</reference>
<dbReference type="RefSeq" id="WP_205358022.1">
    <property type="nucleotide sequence ID" value="NZ_JADKYB010000008.1"/>
</dbReference>
<organism evidence="2 3">
    <name type="scientific">Actinacidiphila acididurans</name>
    <dbReference type="NCBI Taxonomy" id="2784346"/>
    <lineage>
        <taxon>Bacteria</taxon>
        <taxon>Bacillati</taxon>
        <taxon>Actinomycetota</taxon>
        <taxon>Actinomycetes</taxon>
        <taxon>Kitasatosporales</taxon>
        <taxon>Streptomycetaceae</taxon>
        <taxon>Actinacidiphila</taxon>
    </lineage>
</organism>
<proteinExistence type="predicted"/>
<evidence type="ECO:0000313" key="3">
    <source>
        <dbReference type="Proteomes" id="UP000749040"/>
    </source>
</evidence>
<evidence type="ECO:0000256" key="1">
    <source>
        <dbReference type="SAM" id="MobiDB-lite"/>
    </source>
</evidence>
<dbReference type="Proteomes" id="UP000749040">
    <property type="component" value="Unassembled WGS sequence"/>
</dbReference>
<gene>
    <name evidence="2" type="ORF">ITX44_16670</name>
</gene>